<dbReference type="InterPro" id="IPR007853">
    <property type="entry name" value="Znf_DNL-typ"/>
</dbReference>
<organism evidence="7 8">
    <name type="scientific">Puccinia coronata f. sp. avenae</name>
    <dbReference type="NCBI Taxonomy" id="200324"/>
    <lineage>
        <taxon>Eukaryota</taxon>
        <taxon>Fungi</taxon>
        <taxon>Dikarya</taxon>
        <taxon>Basidiomycota</taxon>
        <taxon>Pucciniomycotina</taxon>
        <taxon>Pucciniomycetes</taxon>
        <taxon>Pucciniales</taxon>
        <taxon>Pucciniaceae</taxon>
        <taxon>Puccinia</taxon>
    </lineage>
</organism>
<evidence type="ECO:0000256" key="4">
    <source>
        <dbReference type="PROSITE-ProRule" id="PRU00834"/>
    </source>
</evidence>
<dbReference type="GO" id="GO:0005739">
    <property type="term" value="C:mitochondrion"/>
    <property type="evidence" value="ECO:0007669"/>
    <property type="project" value="TreeGrafter"/>
</dbReference>
<evidence type="ECO:0000259" key="6">
    <source>
        <dbReference type="PROSITE" id="PS51501"/>
    </source>
</evidence>
<evidence type="ECO:0000313" key="8">
    <source>
        <dbReference type="Proteomes" id="UP000235392"/>
    </source>
</evidence>
<feature type="compositionally biased region" description="Basic and acidic residues" evidence="5">
    <location>
        <begin position="213"/>
        <end position="227"/>
    </location>
</feature>
<keyword evidence="2 4" id="KW-0863">Zinc-finger</keyword>
<dbReference type="PROSITE" id="PS51501">
    <property type="entry name" value="ZF_DNL"/>
    <property type="match status" value="1"/>
</dbReference>
<proteinExistence type="predicted"/>
<dbReference type="GO" id="GO:0050821">
    <property type="term" value="P:protein stabilization"/>
    <property type="evidence" value="ECO:0007669"/>
    <property type="project" value="TreeGrafter"/>
</dbReference>
<keyword evidence="3" id="KW-0862">Zinc</keyword>
<dbReference type="EMBL" id="PGCI01000037">
    <property type="protein sequence ID" value="PLW46728.1"/>
    <property type="molecule type" value="Genomic_DNA"/>
</dbReference>
<feature type="compositionally biased region" description="Basic and acidic residues" evidence="5">
    <location>
        <begin position="74"/>
        <end position="84"/>
    </location>
</feature>
<dbReference type="AlphaFoldDB" id="A0A2N5V9P7"/>
<dbReference type="GO" id="GO:0006457">
    <property type="term" value="P:protein folding"/>
    <property type="evidence" value="ECO:0007669"/>
    <property type="project" value="TreeGrafter"/>
</dbReference>
<evidence type="ECO:0000256" key="5">
    <source>
        <dbReference type="SAM" id="MobiDB-lite"/>
    </source>
</evidence>
<feature type="domain" description="DNL-type" evidence="6">
    <location>
        <begin position="121"/>
        <end position="227"/>
    </location>
</feature>
<feature type="compositionally biased region" description="Polar residues" evidence="5">
    <location>
        <begin position="85"/>
        <end position="95"/>
    </location>
</feature>
<keyword evidence="1" id="KW-0479">Metal-binding</keyword>
<protein>
    <recommendedName>
        <fullName evidence="6">DNL-type domain-containing protein</fullName>
    </recommendedName>
</protein>
<evidence type="ECO:0000256" key="3">
    <source>
        <dbReference type="ARBA" id="ARBA00022833"/>
    </source>
</evidence>
<dbReference type="InterPro" id="IPR024158">
    <property type="entry name" value="Mt_import_TIM15"/>
</dbReference>
<accession>A0A2N5V9P7</accession>
<feature type="region of interest" description="Disordered" evidence="5">
    <location>
        <begin position="211"/>
        <end position="236"/>
    </location>
</feature>
<evidence type="ECO:0000256" key="1">
    <source>
        <dbReference type="ARBA" id="ARBA00022723"/>
    </source>
</evidence>
<dbReference type="GO" id="GO:0008270">
    <property type="term" value="F:zinc ion binding"/>
    <property type="evidence" value="ECO:0007669"/>
    <property type="project" value="UniProtKB-KW"/>
</dbReference>
<dbReference type="GO" id="GO:0030150">
    <property type="term" value="P:protein import into mitochondrial matrix"/>
    <property type="evidence" value="ECO:0007669"/>
    <property type="project" value="TreeGrafter"/>
</dbReference>
<evidence type="ECO:0000256" key="2">
    <source>
        <dbReference type="ARBA" id="ARBA00022771"/>
    </source>
</evidence>
<dbReference type="Pfam" id="PF05180">
    <property type="entry name" value="zf-DNL"/>
    <property type="match status" value="1"/>
</dbReference>
<feature type="compositionally biased region" description="Low complexity" evidence="5">
    <location>
        <begin position="111"/>
        <end position="121"/>
    </location>
</feature>
<feature type="compositionally biased region" description="Polar residues" evidence="5">
    <location>
        <begin position="51"/>
        <end position="73"/>
    </location>
</feature>
<dbReference type="PANTHER" id="PTHR20922:SF13">
    <property type="entry name" value="DNL-TYPE ZINC FINGER PROTEIN"/>
    <property type="match status" value="1"/>
</dbReference>
<name>A0A2N5V9P7_9BASI</name>
<reference evidence="7 8" key="1">
    <citation type="submission" date="2017-11" db="EMBL/GenBank/DDBJ databases">
        <title>De novo assembly and phasing of dikaryotic genomes from two isolates of Puccinia coronata f. sp. avenae, the causal agent of oat crown rust.</title>
        <authorList>
            <person name="Miller M.E."/>
            <person name="Zhang Y."/>
            <person name="Omidvar V."/>
            <person name="Sperschneider J."/>
            <person name="Schwessinger B."/>
            <person name="Raley C."/>
            <person name="Palmer J.M."/>
            <person name="Garnica D."/>
            <person name="Upadhyaya N."/>
            <person name="Rathjen J."/>
            <person name="Taylor J.M."/>
            <person name="Park R.F."/>
            <person name="Dodds P.N."/>
            <person name="Hirsch C.D."/>
            <person name="Kianian S.F."/>
            <person name="Figueroa M."/>
        </authorList>
    </citation>
    <scope>NUCLEOTIDE SEQUENCE [LARGE SCALE GENOMIC DNA]</scope>
    <source>
        <strain evidence="7">12SD80</strain>
    </source>
</reference>
<sequence length="236" mass="25950">MFGSAIARRSSRLVVQALRAPQSIRSHGLGNPALCLVRTEQATAAPRDNKPTTLLSNHPHNYYSTHSSSATQPENRHDIQRSSDDPQASTPSQGPSRMRIQFKCIAPSPSPTSSQTPLKPTSDSKATAATEQATCGHVNTHEFSSQAFHHGIVLVQCPSCLNRHLIADHLQWFTSNKTSDDPAFKNDHRTIIDLMRAKGEAVKRGRVVTSHHLRSDPASHPKQDAHNSGEVLEFYE</sequence>
<evidence type="ECO:0000313" key="7">
    <source>
        <dbReference type="EMBL" id="PLW46728.1"/>
    </source>
</evidence>
<feature type="region of interest" description="Disordered" evidence="5">
    <location>
        <begin position="44"/>
        <end position="127"/>
    </location>
</feature>
<comment type="caution">
    <text evidence="7">The sequence shown here is derived from an EMBL/GenBank/DDBJ whole genome shotgun (WGS) entry which is preliminary data.</text>
</comment>
<dbReference type="PANTHER" id="PTHR20922">
    <property type="entry name" value="DNL-TYPE ZINC FINGER PROTEIN"/>
    <property type="match status" value="1"/>
</dbReference>
<dbReference type="Proteomes" id="UP000235392">
    <property type="component" value="Unassembled WGS sequence"/>
</dbReference>
<gene>
    <name evidence="7" type="ORF">PCASD_03679</name>
</gene>
<dbReference type="GO" id="GO:0051087">
    <property type="term" value="F:protein-folding chaperone binding"/>
    <property type="evidence" value="ECO:0007669"/>
    <property type="project" value="TreeGrafter"/>
</dbReference>